<comment type="caution">
    <text evidence="1">The sequence shown here is derived from an EMBL/GenBank/DDBJ whole genome shotgun (WGS) entry which is preliminary data.</text>
</comment>
<accession>A0ABT4ICN4</accession>
<organism evidence="1 2">
    <name type="scientific">Actinomyces israelii</name>
    <dbReference type="NCBI Taxonomy" id="1659"/>
    <lineage>
        <taxon>Bacteria</taxon>
        <taxon>Bacillati</taxon>
        <taxon>Actinomycetota</taxon>
        <taxon>Actinomycetes</taxon>
        <taxon>Actinomycetales</taxon>
        <taxon>Actinomycetaceae</taxon>
        <taxon>Actinomyces</taxon>
    </lineage>
</organism>
<keyword evidence="2" id="KW-1185">Reference proteome</keyword>
<dbReference type="RefSeq" id="WP_268918695.1">
    <property type="nucleotide sequence ID" value="NZ_CP124548.1"/>
</dbReference>
<reference evidence="1" key="1">
    <citation type="submission" date="2022-10" db="EMBL/GenBank/DDBJ databases">
        <title>Genome sequence of Actinomyces israelii ATCC 10048.</title>
        <authorList>
            <person name="Watt R.M."/>
            <person name="Tong W.M."/>
        </authorList>
    </citation>
    <scope>NUCLEOTIDE SEQUENCE</scope>
    <source>
        <strain evidence="1">ATCC 10048</strain>
    </source>
</reference>
<name>A0ABT4ICN4_9ACTO</name>
<evidence type="ECO:0008006" key="3">
    <source>
        <dbReference type="Google" id="ProtNLM"/>
    </source>
</evidence>
<dbReference type="Proteomes" id="UP001072034">
    <property type="component" value="Unassembled WGS sequence"/>
</dbReference>
<protein>
    <recommendedName>
        <fullName evidence="3">DUF1795 domain-containing protein</fullName>
    </recommendedName>
</protein>
<dbReference type="EMBL" id="JAPTMY010000058">
    <property type="protein sequence ID" value="MCZ0859502.1"/>
    <property type="molecule type" value="Genomic_DNA"/>
</dbReference>
<dbReference type="Gene3D" id="3.40.1000.10">
    <property type="entry name" value="Mog1/PsbP, alpha/beta/alpha sandwich"/>
    <property type="match status" value="1"/>
</dbReference>
<proteinExistence type="predicted"/>
<sequence>MRDTINVRLAPGWQTITLEDLSGLPAGLLDAAGDTVRYVAAAVPATRTYAPNLVAVRTTLAPDEDPEEVLVGSARVMADSVPGMRMIDEFPAAGSPEGRRLRSGIYILDDEALTLFQVAWLDRSAEGTHLWTVTFTCATREFGAVSEQFLAMSDTLEVTA</sequence>
<gene>
    <name evidence="1" type="ORF">OHJ16_15830</name>
</gene>
<evidence type="ECO:0000313" key="2">
    <source>
        <dbReference type="Proteomes" id="UP001072034"/>
    </source>
</evidence>
<evidence type="ECO:0000313" key="1">
    <source>
        <dbReference type="EMBL" id="MCZ0859502.1"/>
    </source>
</evidence>